<evidence type="ECO:0000256" key="5">
    <source>
        <dbReference type="ARBA" id="ARBA00022448"/>
    </source>
</evidence>
<evidence type="ECO:0000259" key="15">
    <source>
        <dbReference type="Pfam" id="PF05064"/>
    </source>
</evidence>
<dbReference type="OrthoDB" id="344345at2759"/>
<reference evidence="16" key="1">
    <citation type="submission" date="2020-06" db="EMBL/GenBank/DDBJ databases">
        <title>Draft genome sequences of strains closely related to Aspergillus parafelis and Aspergillus hiratsukae.</title>
        <authorList>
            <person name="Dos Santos R.A.C."/>
            <person name="Rivero-Menendez O."/>
            <person name="Steenwyk J.L."/>
            <person name="Mead M.E."/>
            <person name="Goldman G.H."/>
            <person name="Alastruey-Izquierdo A."/>
            <person name="Rokas A."/>
        </authorList>
    </citation>
    <scope>NUCLEOTIDE SEQUENCE</scope>
    <source>
        <strain evidence="16">CNM-CM5793</strain>
    </source>
</reference>
<dbReference type="GO" id="GO:0006606">
    <property type="term" value="P:protein import into nucleus"/>
    <property type="evidence" value="ECO:0007669"/>
    <property type="project" value="TreeGrafter"/>
</dbReference>
<feature type="compositionally biased region" description="Low complexity" evidence="14">
    <location>
        <begin position="180"/>
        <end position="190"/>
    </location>
</feature>
<feature type="compositionally biased region" description="Low complexity" evidence="14">
    <location>
        <begin position="201"/>
        <end position="234"/>
    </location>
</feature>
<feature type="compositionally biased region" description="Low complexity" evidence="14">
    <location>
        <begin position="352"/>
        <end position="405"/>
    </location>
</feature>
<evidence type="ECO:0000256" key="12">
    <source>
        <dbReference type="ARBA" id="ARBA00078941"/>
    </source>
</evidence>
<dbReference type="GO" id="GO:0031965">
    <property type="term" value="C:nuclear membrane"/>
    <property type="evidence" value="ECO:0007669"/>
    <property type="project" value="UniProtKB-SubCell"/>
</dbReference>
<dbReference type="EMBL" id="JACBAD010001881">
    <property type="protein sequence ID" value="KAF7131030.1"/>
    <property type="molecule type" value="Genomic_DNA"/>
</dbReference>
<feature type="compositionally biased region" description="Polar residues" evidence="14">
    <location>
        <begin position="325"/>
        <end position="350"/>
    </location>
</feature>
<dbReference type="PANTHER" id="PTHR12084:SF0">
    <property type="entry name" value="NUCLEAR PORE GLYCOPROTEIN P62"/>
    <property type="match status" value="1"/>
</dbReference>
<comment type="subcellular location">
    <subcellularLocation>
        <location evidence="1">Nucleus membrane</location>
        <topology evidence="1">Peripheral membrane protein</topology>
        <orientation evidence="1">Cytoplasmic side</orientation>
    </subcellularLocation>
    <subcellularLocation>
        <location evidence="3">Nucleus membrane</location>
        <topology evidence="3">Peripheral membrane protein</topology>
        <orientation evidence="3">Nucleoplasmic side</orientation>
    </subcellularLocation>
    <subcellularLocation>
        <location evidence="2">Nucleus</location>
        <location evidence="2">Nuclear pore complex</location>
    </subcellularLocation>
</comment>
<keyword evidence="6" id="KW-0509">mRNA transport</keyword>
<dbReference type="GO" id="GO:0006405">
    <property type="term" value="P:RNA export from nucleus"/>
    <property type="evidence" value="ECO:0007669"/>
    <property type="project" value="TreeGrafter"/>
</dbReference>
<keyword evidence="9" id="KW-0906">Nuclear pore complex</keyword>
<dbReference type="InterPro" id="IPR007758">
    <property type="entry name" value="Nucleoporin_NSP1_C"/>
</dbReference>
<gene>
    <name evidence="16" type="ORF">CNMCM5793_004017</name>
</gene>
<evidence type="ECO:0000256" key="14">
    <source>
        <dbReference type="SAM" id="MobiDB-lite"/>
    </source>
</evidence>
<keyword evidence="17" id="KW-1185">Reference proteome</keyword>
<sequence length="699" mass="68599">MANSFNFGAPASSGAASGGLFGTAGNAFGSNQNSPNTTTGGGLFGNVGASSSGTSSPSLFGSAAAAGGSGNTLFGGGTGAASSGTATGSTPAFSFGTQSKPGSTPQSPSLFGGGSQTPKLGETPASGQAGGNALFGSGAKPAGNIFGGGAATPAPSGGSVFGNTSTTPAGPPPQGGAAGQGQTLLGQAAQKPGGLFGGPNAATTSSSTAFPTATTAPATAGTPTLFGGAQQSQTTGGGLFGSNAQQKPLFGTTPSAPSGGGLFGNAAKDKPAESTTPTTTTDGAAKPLFGAAPAAPAGQAQGSPLFQMPSAGADQGAKPAFPSLGTATTTASGQPSTALTASSDTPQKSIFPSVGGTTSATPSATPAAAPARGGLFAGLGAPKPAETGAAATTTAPASQPAAATGGLFGKPAETTPSTQAPSTAATTGGAKPSLTATSAPATSTSNTTTGTAAGTTTAAGGTALGASTVGPTPPAQSRLKNKTMDEIITRWATDLTKYQKEFREQAEKVAEWDRMLVENTSKVQKLYGSTVDADRATQEIERQLASVEGQQEELSSWLDRYEREVDEMMSKQVGPGEALQGPDQERERTYKLAERLSEQLDEMGKDLTSMIEEVNGASATLSKTNKADEPISQIVRILNSHLSQLQLIDQGTSELQAKVSAAQKSGHALSSRFGHGFSSSGMGGGNAADDFYRSYMGRR</sequence>
<keyword evidence="5" id="KW-0813">Transport</keyword>
<keyword evidence="7" id="KW-0653">Protein transport</keyword>
<evidence type="ECO:0000313" key="16">
    <source>
        <dbReference type="EMBL" id="KAF7131030.1"/>
    </source>
</evidence>
<dbReference type="AlphaFoldDB" id="A0A8H6PFA5"/>
<evidence type="ECO:0000256" key="2">
    <source>
        <dbReference type="ARBA" id="ARBA00004567"/>
    </source>
</evidence>
<feature type="compositionally biased region" description="Low complexity" evidence="14">
    <location>
        <begin position="46"/>
        <end position="66"/>
    </location>
</feature>
<feature type="compositionally biased region" description="Low complexity" evidence="14">
    <location>
        <begin position="80"/>
        <end position="90"/>
    </location>
</feature>
<evidence type="ECO:0000256" key="13">
    <source>
        <dbReference type="ARBA" id="ARBA00081079"/>
    </source>
</evidence>
<dbReference type="GO" id="GO:0005543">
    <property type="term" value="F:phospholipid binding"/>
    <property type="evidence" value="ECO:0007669"/>
    <property type="project" value="TreeGrafter"/>
</dbReference>
<feature type="compositionally biased region" description="Gly residues" evidence="14">
    <location>
        <begin position="67"/>
        <end position="79"/>
    </location>
</feature>
<evidence type="ECO:0000256" key="9">
    <source>
        <dbReference type="ARBA" id="ARBA00023132"/>
    </source>
</evidence>
<dbReference type="Pfam" id="PF05064">
    <property type="entry name" value="Nsp1_C"/>
    <property type="match status" value="1"/>
</dbReference>
<feature type="compositionally biased region" description="Low complexity" evidence="14">
    <location>
        <begin position="414"/>
        <end position="468"/>
    </location>
</feature>
<feature type="compositionally biased region" description="Polar residues" evidence="14">
    <location>
        <begin position="91"/>
        <end position="109"/>
    </location>
</feature>
<dbReference type="FunFam" id="1.20.5.170:FF:000040">
    <property type="entry name" value="Nuclear pore glycoprotein p62"/>
    <property type="match status" value="1"/>
</dbReference>
<feature type="compositionally biased region" description="Low complexity" evidence="14">
    <location>
        <begin position="275"/>
        <end position="304"/>
    </location>
</feature>
<proteinExistence type="inferred from homology"/>
<dbReference type="GO" id="GO:0044613">
    <property type="term" value="C:nuclear pore central transport channel"/>
    <property type="evidence" value="ECO:0007669"/>
    <property type="project" value="TreeGrafter"/>
</dbReference>
<comment type="caution">
    <text evidence="16">The sequence shown here is derived from an EMBL/GenBank/DDBJ whole genome shotgun (WGS) entry which is preliminary data.</text>
</comment>
<organism evidence="16 17">
    <name type="scientific">Aspergillus hiratsukae</name>
    <dbReference type="NCBI Taxonomy" id="1194566"/>
    <lineage>
        <taxon>Eukaryota</taxon>
        <taxon>Fungi</taxon>
        <taxon>Dikarya</taxon>
        <taxon>Ascomycota</taxon>
        <taxon>Pezizomycotina</taxon>
        <taxon>Eurotiomycetes</taxon>
        <taxon>Eurotiomycetidae</taxon>
        <taxon>Eurotiales</taxon>
        <taxon>Aspergillaceae</taxon>
        <taxon>Aspergillus</taxon>
        <taxon>Aspergillus subgen. Fumigati</taxon>
    </lineage>
</organism>
<dbReference type="InterPro" id="IPR026010">
    <property type="entry name" value="NSP1/NUP62"/>
</dbReference>
<evidence type="ECO:0000256" key="10">
    <source>
        <dbReference type="ARBA" id="ARBA00023242"/>
    </source>
</evidence>
<evidence type="ECO:0000256" key="3">
    <source>
        <dbReference type="ARBA" id="ARBA00004620"/>
    </source>
</evidence>
<feature type="compositionally biased region" description="Polar residues" evidence="14">
    <location>
        <begin position="28"/>
        <end position="38"/>
    </location>
</feature>
<dbReference type="Gene3D" id="1.20.5.170">
    <property type="match status" value="1"/>
</dbReference>
<dbReference type="PANTHER" id="PTHR12084">
    <property type="entry name" value="NUCLEAR PORE GLYCOPROTEIN P62-RELATED"/>
    <property type="match status" value="1"/>
</dbReference>
<dbReference type="GO" id="GO:0017056">
    <property type="term" value="F:structural constituent of nuclear pore"/>
    <property type="evidence" value="ECO:0007669"/>
    <property type="project" value="InterPro"/>
</dbReference>
<keyword evidence="10" id="KW-0539">Nucleus</keyword>
<evidence type="ECO:0000256" key="1">
    <source>
        <dbReference type="ARBA" id="ARBA00004335"/>
    </source>
</evidence>
<evidence type="ECO:0000256" key="8">
    <source>
        <dbReference type="ARBA" id="ARBA00023010"/>
    </source>
</evidence>
<evidence type="ECO:0000256" key="4">
    <source>
        <dbReference type="ARBA" id="ARBA00005911"/>
    </source>
</evidence>
<evidence type="ECO:0000256" key="11">
    <source>
        <dbReference type="ARBA" id="ARBA00068864"/>
    </source>
</evidence>
<dbReference type="Proteomes" id="UP000630445">
    <property type="component" value="Unassembled WGS sequence"/>
</dbReference>
<dbReference type="GO" id="GO:0051028">
    <property type="term" value="P:mRNA transport"/>
    <property type="evidence" value="ECO:0007669"/>
    <property type="project" value="UniProtKB-KW"/>
</dbReference>
<accession>A0A8H6PFA5</accession>
<protein>
    <recommendedName>
        <fullName evidence="11">Nucleoporin NSP1</fullName>
    </recommendedName>
    <alternativeName>
        <fullName evidence="12">Nuclear pore protein NSP1</fullName>
    </alternativeName>
    <alternativeName>
        <fullName evidence="13">Nucleoskeletal-like protein</fullName>
    </alternativeName>
</protein>
<comment type="similarity">
    <text evidence="4">Belongs to the nucleoporin NSP1/NUP62 family.</text>
</comment>
<evidence type="ECO:0000256" key="6">
    <source>
        <dbReference type="ARBA" id="ARBA00022816"/>
    </source>
</evidence>
<evidence type="ECO:0000256" key="7">
    <source>
        <dbReference type="ARBA" id="ARBA00022927"/>
    </source>
</evidence>
<keyword evidence="8" id="KW-0811">Translocation</keyword>
<feature type="domain" description="Nucleoporin NSP1-like C-terminal" evidence="15">
    <location>
        <begin position="468"/>
        <end position="574"/>
    </location>
</feature>
<feature type="compositionally biased region" description="Polar residues" evidence="14">
    <location>
        <begin position="242"/>
        <end position="256"/>
    </location>
</feature>
<feature type="region of interest" description="Disordered" evidence="14">
    <location>
        <begin position="20"/>
        <end position="480"/>
    </location>
</feature>
<evidence type="ECO:0000313" key="17">
    <source>
        <dbReference type="Proteomes" id="UP000630445"/>
    </source>
</evidence>
<name>A0A8H6PFA5_9EURO</name>